<proteinExistence type="predicted"/>
<dbReference type="KEGG" id="tbd:Tbd_2495"/>
<reference evidence="2 3" key="1">
    <citation type="journal article" date="2006" name="J. Bacteriol.">
        <title>The genome sequence of the obligately chemolithoautotrophic, facultatively anaerobic bacterium Thiobacillus denitrificans.</title>
        <authorList>
            <person name="Beller H.R."/>
            <person name="Chain P.S."/>
            <person name="Letain T.E."/>
            <person name="Chakicherla A."/>
            <person name="Larimer F.W."/>
            <person name="Richardson P.M."/>
            <person name="Coleman M.A."/>
            <person name="Wood A.P."/>
            <person name="Kelly D.P."/>
        </authorList>
    </citation>
    <scope>NUCLEOTIDE SEQUENCE [LARGE SCALE GENOMIC DNA]</scope>
    <source>
        <strain evidence="2 3">ATCC 25259</strain>
    </source>
</reference>
<keyword evidence="3" id="KW-1185">Reference proteome</keyword>
<dbReference type="RefSeq" id="WP_011313007.1">
    <property type="nucleotide sequence ID" value="NC_007404.1"/>
</dbReference>
<dbReference type="STRING" id="292415.Tbd_2495"/>
<evidence type="ECO:0000313" key="2">
    <source>
        <dbReference type="EMBL" id="AAZ98448.1"/>
    </source>
</evidence>
<feature type="region of interest" description="Disordered" evidence="1">
    <location>
        <begin position="1"/>
        <end position="21"/>
    </location>
</feature>
<dbReference type="OrthoDB" id="6195511at2"/>
<gene>
    <name evidence="2" type="ordered locus">Tbd_2495</name>
</gene>
<dbReference type="Proteomes" id="UP000008291">
    <property type="component" value="Chromosome"/>
</dbReference>
<evidence type="ECO:0000313" key="3">
    <source>
        <dbReference type="Proteomes" id="UP000008291"/>
    </source>
</evidence>
<dbReference type="HOGENOM" id="CLU_1266345_0_0_4"/>
<evidence type="ECO:0000256" key="1">
    <source>
        <dbReference type="SAM" id="MobiDB-lite"/>
    </source>
</evidence>
<name>Q3SG08_THIDA</name>
<dbReference type="eggNOG" id="ENOG5033MSH">
    <property type="taxonomic scope" value="Bacteria"/>
</dbReference>
<accession>Q3SG08</accession>
<protein>
    <submittedName>
        <fullName evidence="2">Uncharacterized protein</fullName>
    </submittedName>
</protein>
<organism evidence="2 3">
    <name type="scientific">Thiobacillus denitrificans (strain ATCC 25259 / T1)</name>
    <dbReference type="NCBI Taxonomy" id="292415"/>
    <lineage>
        <taxon>Bacteria</taxon>
        <taxon>Pseudomonadati</taxon>
        <taxon>Pseudomonadota</taxon>
        <taxon>Betaproteobacteria</taxon>
        <taxon>Nitrosomonadales</taxon>
        <taxon>Thiobacillaceae</taxon>
        <taxon>Thiobacillus</taxon>
    </lineage>
</organism>
<sequence length="222" mass="23754">MSNRDPETSSTAPAAPQIDAVNESRRRLTGAALGASAIFTLASRPVWANQCTISGMASGNLSQPGGVICAGCTPGYWLNHPLNWPSDFRPGTCLQCEATGSGNVCSEWDNDGTRFPFPGALRDAGKTMMQVLAMNGNEDPYQLGAHAIAALLNSAAPYPANYSYGYNTRDIYDLWNRYAATDPEGLKNMFQSLNERVCPLGNEGDAQQCTVSLDGPKPGKKR</sequence>
<dbReference type="EMBL" id="CP000116">
    <property type="protein sequence ID" value="AAZ98448.1"/>
    <property type="molecule type" value="Genomic_DNA"/>
</dbReference>
<dbReference type="AlphaFoldDB" id="Q3SG08"/>